<keyword evidence="4 7" id="KW-0812">Transmembrane</keyword>
<feature type="transmembrane region" description="Helical" evidence="7">
    <location>
        <begin position="137"/>
        <end position="156"/>
    </location>
</feature>
<dbReference type="EMBL" id="AE015929">
    <property type="protein sequence ID" value="AAO03838.1"/>
    <property type="molecule type" value="Genomic_DNA"/>
</dbReference>
<dbReference type="PANTHER" id="PTHR42718">
    <property type="entry name" value="MAJOR FACILITATOR SUPERFAMILY MULTIDRUG TRANSPORTER MFSC"/>
    <property type="match status" value="1"/>
</dbReference>
<feature type="transmembrane region" description="Helical" evidence="7">
    <location>
        <begin position="109"/>
        <end position="130"/>
    </location>
</feature>
<evidence type="ECO:0000313" key="9">
    <source>
        <dbReference type="EMBL" id="AAO03838.1"/>
    </source>
</evidence>
<feature type="transmembrane region" description="Helical" evidence="7">
    <location>
        <begin position="441"/>
        <end position="466"/>
    </location>
</feature>
<dbReference type="GO" id="GO:0022857">
    <property type="term" value="F:transmembrane transporter activity"/>
    <property type="evidence" value="ECO:0007669"/>
    <property type="project" value="InterPro"/>
</dbReference>
<feature type="transmembrane region" description="Helical" evidence="7">
    <location>
        <begin position="52"/>
        <end position="72"/>
    </location>
</feature>
<feature type="domain" description="Major facilitator superfamily (MFS) profile" evidence="8">
    <location>
        <begin position="14"/>
        <end position="471"/>
    </location>
</feature>
<dbReference type="PATRIC" id="fig|176280.10.peg.219"/>
<dbReference type="GeneID" id="50017636"/>
<dbReference type="InterPro" id="IPR036259">
    <property type="entry name" value="MFS_trans_sf"/>
</dbReference>
<dbReference type="Gene3D" id="1.20.1250.20">
    <property type="entry name" value="MFS general substrate transporter like domains"/>
    <property type="match status" value="1"/>
</dbReference>
<dbReference type="PROSITE" id="PS50850">
    <property type="entry name" value="MFS"/>
    <property type="match status" value="1"/>
</dbReference>
<gene>
    <name evidence="9" type="ordered locus">SE_0241</name>
</gene>
<feature type="transmembrane region" description="Helical" evidence="7">
    <location>
        <begin position="79"/>
        <end position="97"/>
    </location>
</feature>
<feature type="transmembrane region" description="Helical" evidence="7">
    <location>
        <begin position="168"/>
        <end position="187"/>
    </location>
</feature>
<name>A0A0H2VEK8_STAES</name>
<evidence type="ECO:0000313" key="10">
    <source>
        <dbReference type="Proteomes" id="UP000001411"/>
    </source>
</evidence>
<evidence type="ECO:0000256" key="6">
    <source>
        <dbReference type="ARBA" id="ARBA00023136"/>
    </source>
</evidence>
<comment type="subcellular location">
    <subcellularLocation>
        <location evidence="1">Cell membrane</location>
        <topology evidence="1">Multi-pass membrane protein</topology>
    </subcellularLocation>
</comment>
<feature type="transmembrane region" description="Helical" evidence="7">
    <location>
        <begin position="357"/>
        <end position="379"/>
    </location>
</feature>
<dbReference type="GO" id="GO:0005886">
    <property type="term" value="C:plasma membrane"/>
    <property type="evidence" value="ECO:0007669"/>
    <property type="project" value="UniProtKB-SubCell"/>
</dbReference>
<dbReference type="PANTHER" id="PTHR42718:SF24">
    <property type="entry name" value="MAJOR FACILITATOR SUPERFAMILY (MFS) PROFILE DOMAIN-CONTAINING PROTEIN"/>
    <property type="match status" value="1"/>
</dbReference>
<feature type="transmembrane region" description="Helical" evidence="7">
    <location>
        <begin position="266"/>
        <end position="292"/>
    </location>
</feature>
<dbReference type="NCBIfam" id="TIGR00711">
    <property type="entry name" value="efflux_EmrB"/>
    <property type="match status" value="1"/>
</dbReference>
<dbReference type="HOGENOM" id="CLU_000960_28_0_9"/>
<feature type="transmembrane region" description="Helical" evidence="7">
    <location>
        <begin position="400"/>
        <end position="421"/>
    </location>
</feature>
<evidence type="ECO:0000259" key="8">
    <source>
        <dbReference type="PROSITE" id="PS50850"/>
    </source>
</evidence>
<keyword evidence="6 7" id="KW-0472">Membrane</keyword>
<organism evidence="9 10">
    <name type="scientific">Staphylococcus epidermidis (strain ATCC 12228 / FDA PCI 1200)</name>
    <dbReference type="NCBI Taxonomy" id="176280"/>
    <lineage>
        <taxon>Bacteria</taxon>
        <taxon>Bacillati</taxon>
        <taxon>Bacillota</taxon>
        <taxon>Bacilli</taxon>
        <taxon>Bacillales</taxon>
        <taxon>Staphylococcaceae</taxon>
        <taxon>Staphylococcus</taxon>
    </lineage>
</organism>
<dbReference type="Proteomes" id="UP000001411">
    <property type="component" value="Chromosome"/>
</dbReference>
<proteinExistence type="predicted"/>
<dbReference type="InterPro" id="IPR004638">
    <property type="entry name" value="EmrB-like"/>
</dbReference>
<evidence type="ECO:0000256" key="5">
    <source>
        <dbReference type="ARBA" id="ARBA00022989"/>
    </source>
</evidence>
<dbReference type="eggNOG" id="COG2814">
    <property type="taxonomic scope" value="Bacteria"/>
</dbReference>
<accession>A0A0H2VEK8</accession>
<dbReference type="InterPro" id="IPR011701">
    <property type="entry name" value="MFS"/>
</dbReference>
<dbReference type="RefSeq" id="WP_002456317.1">
    <property type="nucleotide sequence ID" value="NC_004461.1"/>
</dbReference>
<feature type="transmembrane region" description="Helical" evidence="7">
    <location>
        <begin position="199"/>
        <end position="218"/>
    </location>
</feature>
<protein>
    <submittedName>
        <fullName evidence="9">Multidrug resistance protein</fullName>
    </submittedName>
</protein>
<dbReference type="PRINTS" id="PR01036">
    <property type="entry name" value="TCRTETB"/>
</dbReference>
<dbReference type="OrthoDB" id="9816041at2"/>
<keyword evidence="5 7" id="KW-1133">Transmembrane helix</keyword>
<reference evidence="9 10" key="1">
    <citation type="journal article" date="2003" name="Mol. Microbiol.">
        <title>Genome-based analysis of virulence genes in a non-biofilm-forming Staphylococcus epidermidis strain (ATCC 12228).</title>
        <authorList>
            <person name="Zhang Y.Q."/>
            <person name="Ren S.X."/>
            <person name="Li H.L."/>
            <person name="Wang Y.X."/>
            <person name="Fu G."/>
            <person name="Yang J."/>
            <person name="Qin Z.Q."/>
            <person name="Miao Y.G."/>
            <person name="Wang W.Y."/>
            <person name="Chen R.S."/>
            <person name="Shen Y."/>
            <person name="Chen Z."/>
            <person name="Yuan Z.H."/>
            <person name="Zhao G.P."/>
            <person name="Qu D."/>
            <person name="Danchin A."/>
            <person name="Wen Y.M."/>
        </authorList>
    </citation>
    <scope>NUCLEOTIDE SEQUENCE [LARGE SCALE GENOMIC DNA]</scope>
    <source>
        <strain evidence="10">ATCC 12228 / FDA PCI 1200</strain>
    </source>
</reference>
<evidence type="ECO:0000256" key="1">
    <source>
        <dbReference type="ARBA" id="ARBA00004651"/>
    </source>
</evidence>
<feature type="transmembrane region" description="Helical" evidence="7">
    <location>
        <begin position="12"/>
        <end position="32"/>
    </location>
</feature>
<evidence type="ECO:0000256" key="2">
    <source>
        <dbReference type="ARBA" id="ARBA00022448"/>
    </source>
</evidence>
<feature type="transmembrane region" description="Helical" evidence="7">
    <location>
        <begin position="298"/>
        <end position="320"/>
    </location>
</feature>
<keyword evidence="3" id="KW-1003">Cell membrane</keyword>
<keyword evidence="2" id="KW-0813">Transport</keyword>
<dbReference type="InterPro" id="IPR020846">
    <property type="entry name" value="MFS_dom"/>
</dbReference>
<evidence type="ECO:0000256" key="7">
    <source>
        <dbReference type="SAM" id="Phobius"/>
    </source>
</evidence>
<feature type="transmembrane region" description="Helical" evidence="7">
    <location>
        <begin position="224"/>
        <end position="245"/>
    </location>
</feature>
<dbReference type="AlphaFoldDB" id="A0A0H2VEK8"/>
<dbReference type="Gene3D" id="1.20.1720.10">
    <property type="entry name" value="Multidrug resistance protein D"/>
    <property type="match status" value="1"/>
</dbReference>
<evidence type="ECO:0000256" key="4">
    <source>
        <dbReference type="ARBA" id="ARBA00022692"/>
    </source>
</evidence>
<feature type="transmembrane region" description="Helical" evidence="7">
    <location>
        <begin position="332"/>
        <end position="351"/>
    </location>
</feature>
<dbReference type="CDD" id="cd17503">
    <property type="entry name" value="MFS_LmrB_MDR_like"/>
    <property type="match status" value="1"/>
</dbReference>
<dbReference type="KEGG" id="sep:SE_0241"/>
<sequence length="472" mass="51302">MSNISMTTSKRNAIVTVMLISAFVSMLNQTILNTALPAIIKGLNITETTAQWLITGFMLVNGIMIPLTAFLMDKYSTRHLYIFSMAIFLIGSIVAAFSPTFTILMISRIIQAIGAGILLPLMQFTVFTLFPAEQRGFAMGLAGVVVQSAPAIGPTLTGLFVDLFSWRMPFYLVSAIAAVAFILGFFFVENNTKTKDIVLDKISVVYSTFGFGLILFAFSSVSTFGITSLPVIVTFVLGIAIIIIFTTRQLKLKHPLLNMRVFKNKVFTLSAVSSMLVYITMVSPALLIPIYIQTGLGQSALLSGVVVLPGAVINGLTMVYTGKIFDKHGIKVLVIPGFILLISMTFLYSFLTTGTPYWFVILVYTIRMIALGLLVMPLNTVGLNALESDDVSHGTAIMNSLRIIAGAMGTAVSVTILSIVAKQYTASHSTMSKMKLTQEATVHGIDVAFIFTTVLIIIGFILALFIKEEKNH</sequence>
<dbReference type="Pfam" id="PF07690">
    <property type="entry name" value="MFS_1"/>
    <property type="match status" value="1"/>
</dbReference>
<evidence type="ECO:0000256" key="3">
    <source>
        <dbReference type="ARBA" id="ARBA00022475"/>
    </source>
</evidence>
<dbReference type="SUPFAM" id="SSF103473">
    <property type="entry name" value="MFS general substrate transporter"/>
    <property type="match status" value="1"/>
</dbReference>